<reference evidence="9" key="1">
    <citation type="submission" date="2019-04" db="EMBL/GenBank/DDBJ databases">
        <title>Whole genome sequencing of cave bacteria.</title>
        <authorList>
            <person name="Gan H.M."/>
            <person name="Barton H."/>
            <person name="Savka M.A."/>
        </authorList>
    </citation>
    <scope>NUCLEOTIDE SEQUENCE [LARGE SCALE GENOMIC DNA]</scope>
    <source>
        <strain evidence="9">LC387</strain>
    </source>
</reference>
<gene>
    <name evidence="9" type="ORF">YH63_015795</name>
</gene>
<evidence type="ECO:0000313" key="10">
    <source>
        <dbReference type="Proteomes" id="UP000034832"/>
    </source>
</evidence>
<dbReference type="GO" id="GO:0008320">
    <property type="term" value="F:protein transmembrane transporter activity"/>
    <property type="evidence" value="ECO:0007669"/>
    <property type="project" value="TreeGrafter"/>
</dbReference>
<comment type="subcellular location">
    <subcellularLocation>
        <location evidence="1">Membrane</location>
        <topology evidence="1">Single-pass membrane protein</topology>
    </subcellularLocation>
</comment>
<keyword evidence="5" id="KW-1133">Transmembrane helix</keyword>
<dbReference type="GO" id="GO:0016020">
    <property type="term" value="C:membrane"/>
    <property type="evidence" value="ECO:0007669"/>
    <property type="project" value="UniProtKB-SubCell"/>
</dbReference>
<evidence type="ECO:0000256" key="6">
    <source>
        <dbReference type="ARBA" id="ARBA00023136"/>
    </source>
</evidence>
<dbReference type="SUPFAM" id="SSF48452">
    <property type="entry name" value="TPR-like"/>
    <property type="match status" value="1"/>
</dbReference>
<evidence type="ECO:0000256" key="2">
    <source>
        <dbReference type="ARBA" id="ARBA00022692"/>
    </source>
</evidence>
<dbReference type="STRING" id="211460.YH63_03215"/>
<dbReference type="PANTHER" id="PTHR46208:SF1">
    <property type="entry name" value="MITOCHONDRIAL IMPORT RECEPTOR SUBUNIT TOM70"/>
    <property type="match status" value="1"/>
</dbReference>
<dbReference type="GO" id="GO:0030150">
    <property type="term" value="P:protein import into mitochondrial matrix"/>
    <property type="evidence" value="ECO:0007669"/>
    <property type="project" value="TreeGrafter"/>
</dbReference>
<dbReference type="OrthoDB" id="8129907at2"/>
<keyword evidence="3" id="KW-0677">Repeat</keyword>
<organism evidence="9 10">
    <name type="scientific">Afipia massiliensis</name>
    <dbReference type="NCBI Taxonomy" id="211460"/>
    <lineage>
        <taxon>Bacteria</taxon>
        <taxon>Pseudomonadati</taxon>
        <taxon>Pseudomonadota</taxon>
        <taxon>Alphaproteobacteria</taxon>
        <taxon>Hyphomicrobiales</taxon>
        <taxon>Nitrobacteraceae</taxon>
        <taxon>Afipia</taxon>
    </lineage>
</organism>
<comment type="caution">
    <text evidence="9">The sequence shown here is derived from an EMBL/GenBank/DDBJ whole genome shotgun (WGS) entry which is preliminary data.</text>
</comment>
<dbReference type="PANTHER" id="PTHR46208">
    <property type="entry name" value="MITOCHONDRIAL IMPORT RECEPTOR SUBUNIT TOM70"/>
    <property type="match status" value="1"/>
</dbReference>
<dbReference type="PROSITE" id="PS50005">
    <property type="entry name" value="TPR"/>
    <property type="match status" value="1"/>
</dbReference>
<dbReference type="GO" id="GO:0030943">
    <property type="term" value="F:mitochondrion targeting sequence binding"/>
    <property type="evidence" value="ECO:0007669"/>
    <property type="project" value="TreeGrafter"/>
</dbReference>
<keyword evidence="2" id="KW-0812">Transmembrane</keyword>
<comment type="similarity">
    <text evidence="7">Belongs to the Tom70 family.</text>
</comment>
<dbReference type="Pfam" id="PF12895">
    <property type="entry name" value="ANAPC3"/>
    <property type="match status" value="1"/>
</dbReference>
<name>A0A4U6BUC9_9BRAD</name>
<dbReference type="Gene3D" id="1.25.40.10">
    <property type="entry name" value="Tetratricopeptide repeat domain"/>
    <property type="match status" value="1"/>
</dbReference>
<accession>A0A4U6BUC9</accession>
<keyword evidence="10" id="KW-1185">Reference proteome</keyword>
<evidence type="ECO:0000256" key="1">
    <source>
        <dbReference type="ARBA" id="ARBA00004167"/>
    </source>
</evidence>
<dbReference type="InterPro" id="IPR011990">
    <property type="entry name" value="TPR-like_helical_dom_sf"/>
</dbReference>
<dbReference type="AlphaFoldDB" id="A0A4U6BUC9"/>
<evidence type="ECO:0000256" key="4">
    <source>
        <dbReference type="ARBA" id="ARBA00022803"/>
    </source>
</evidence>
<keyword evidence="4 8" id="KW-0802">TPR repeat</keyword>
<dbReference type="Proteomes" id="UP000034832">
    <property type="component" value="Unassembled WGS sequence"/>
</dbReference>
<evidence type="ECO:0000256" key="5">
    <source>
        <dbReference type="ARBA" id="ARBA00022989"/>
    </source>
</evidence>
<evidence type="ECO:0000313" key="9">
    <source>
        <dbReference type="EMBL" id="TKT72768.1"/>
    </source>
</evidence>
<dbReference type="SMART" id="SM00028">
    <property type="entry name" value="TPR"/>
    <property type="match status" value="4"/>
</dbReference>
<sequence>MKQMSKSSSPERNRPPPPALAKAMLALQMQQLGEAEQLASQVLKSDRSNTLAAEILGRALLAQNRLDEAIVHLAKFARRTDEPSIETLLAGMLATVGRRDEALDHLRRAVARRPHYIPAFVELALQLRKSGQFDEAMTVTESGLTFEPQSVDLQLALGYVLADCNERIRAQAVFAKVHAAEPTHHDALLALAAAVIWDGDYGRAADLYRRALAIKPLDDTRIRLGKCLLELRQREEAEALFRTATHGLSKLAAHAVIAMVSVSHGRIFLQPSATLDFLRVRNN</sequence>
<protein>
    <submittedName>
        <fullName evidence="9">Tetratricopeptide repeat protein</fullName>
    </submittedName>
</protein>
<dbReference type="EMBL" id="LBIA02000001">
    <property type="protein sequence ID" value="TKT72768.1"/>
    <property type="molecule type" value="Genomic_DNA"/>
</dbReference>
<proteinExistence type="inferred from homology"/>
<feature type="repeat" description="TPR" evidence="8">
    <location>
        <begin position="185"/>
        <end position="218"/>
    </location>
</feature>
<evidence type="ECO:0000256" key="8">
    <source>
        <dbReference type="PROSITE-ProRule" id="PRU00339"/>
    </source>
</evidence>
<keyword evidence="6" id="KW-0472">Membrane</keyword>
<evidence type="ECO:0000256" key="3">
    <source>
        <dbReference type="ARBA" id="ARBA00022737"/>
    </source>
</evidence>
<evidence type="ECO:0000256" key="7">
    <source>
        <dbReference type="ARBA" id="ARBA00038030"/>
    </source>
</evidence>
<dbReference type="InterPro" id="IPR019734">
    <property type="entry name" value="TPR_rpt"/>
</dbReference>
<dbReference type="Pfam" id="PF13432">
    <property type="entry name" value="TPR_16"/>
    <property type="match status" value="1"/>
</dbReference>